<dbReference type="Proteomes" id="UP000744555">
    <property type="component" value="Unassembled WGS sequence"/>
</dbReference>
<keyword evidence="11" id="KW-1185">Reference proteome</keyword>
<feature type="active site" description="N6-AMP-lysine intermediate" evidence="7">
    <location>
        <position position="125"/>
    </location>
</feature>
<dbReference type="SUPFAM" id="SSF56091">
    <property type="entry name" value="DNA ligase/mRNA capping enzyme, catalytic domain"/>
    <property type="match status" value="1"/>
</dbReference>
<evidence type="ECO:0000256" key="3">
    <source>
        <dbReference type="ARBA" id="ARBA00022763"/>
    </source>
</evidence>
<keyword evidence="2 7" id="KW-0235">DNA replication</keyword>
<dbReference type="InterPro" id="IPR004150">
    <property type="entry name" value="NAD_DNA_ligase_OB"/>
</dbReference>
<dbReference type="HAMAP" id="MF_01587">
    <property type="entry name" value="DNA_ligase_B"/>
    <property type="match status" value="1"/>
</dbReference>
<dbReference type="SUPFAM" id="SSF50249">
    <property type="entry name" value="Nucleic acid-binding proteins"/>
    <property type="match status" value="1"/>
</dbReference>
<evidence type="ECO:0000313" key="11">
    <source>
        <dbReference type="Proteomes" id="UP000744555"/>
    </source>
</evidence>
<keyword evidence="1 7" id="KW-0436">Ligase</keyword>
<dbReference type="InterPro" id="IPR033136">
    <property type="entry name" value="DNA_ligase_CS"/>
</dbReference>
<feature type="domain" description="NAD-dependent DNA ligase N-terminal" evidence="9">
    <location>
        <begin position="28"/>
        <end position="427"/>
    </location>
</feature>
<feature type="chain" id="PRO_5047013038" description="DNA ligase B" evidence="8">
    <location>
        <begin position="19"/>
        <end position="557"/>
    </location>
</feature>
<keyword evidence="5 7" id="KW-0234">DNA repair</keyword>
<dbReference type="EMBL" id="LZEU01000001">
    <property type="protein sequence ID" value="MBC9248942.1"/>
    <property type="molecule type" value="Genomic_DNA"/>
</dbReference>
<evidence type="ECO:0000256" key="5">
    <source>
        <dbReference type="ARBA" id="ARBA00023204"/>
    </source>
</evidence>
<comment type="similarity">
    <text evidence="7">Belongs to the NAD-dependent DNA ligase family. LigB subfamily.</text>
</comment>
<dbReference type="InterPro" id="IPR020923">
    <property type="entry name" value="DNA_ligase_B"/>
</dbReference>
<name>A0ABR7RWU2_AQUAC</name>
<dbReference type="InterPro" id="IPR013839">
    <property type="entry name" value="DNAligase_adenylation"/>
</dbReference>
<dbReference type="Pfam" id="PF03120">
    <property type="entry name" value="OB_DNA_ligase"/>
    <property type="match status" value="1"/>
</dbReference>
<evidence type="ECO:0000259" key="9">
    <source>
        <dbReference type="SMART" id="SM00532"/>
    </source>
</evidence>
<dbReference type="EC" id="6.5.1.2" evidence="7"/>
<dbReference type="GO" id="GO:0016874">
    <property type="term" value="F:ligase activity"/>
    <property type="evidence" value="ECO:0007669"/>
    <property type="project" value="UniProtKB-KW"/>
</dbReference>
<dbReference type="SUPFAM" id="SSF47781">
    <property type="entry name" value="RuvA domain 2-like"/>
    <property type="match status" value="1"/>
</dbReference>
<comment type="catalytic activity">
    <reaction evidence="6 7">
        <text>NAD(+) + (deoxyribonucleotide)n-3'-hydroxyl + 5'-phospho-(deoxyribonucleotide)m = (deoxyribonucleotide)n+m + AMP + beta-nicotinamide D-nucleotide.</text>
        <dbReference type="EC" id="6.5.1.2"/>
    </reaction>
</comment>
<dbReference type="InterPro" id="IPR013840">
    <property type="entry name" value="DNAligase_N"/>
</dbReference>
<feature type="signal peptide" evidence="8">
    <location>
        <begin position="1"/>
        <end position="18"/>
    </location>
</feature>
<keyword evidence="3 7" id="KW-0227">DNA damage</keyword>
<dbReference type="InterPro" id="IPR012340">
    <property type="entry name" value="NA-bd_OB-fold"/>
</dbReference>
<evidence type="ECO:0000256" key="2">
    <source>
        <dbReference type="ARBA" id="ARBA00022705"/>
    </source>
</evidence>
<dbReference type="PANTHER" id="PTHR47810">
    <property type="entry name" value="DNA LIGASE"/>
    <property type="match status" value="1"/>
</dbReference>
<dbReference type="PROSITE" id="PS01056">
    <property type="entry name" value="DNA_LIGASE_N2"/>
    <property type="match status" value="1"/>
</dbReference>
<dbReference type="PANTHER" id="PTHR47810:SF1">
    <property type="entry name" value="DNA LIGASE B"/>
    <property type="match status" value="1"/>
</dbReference>
<reference evidence="10 11" key="1">
    <citation type="submission" date="2016-06" db="EMBL/GenBank/DDBJ databases">
        <authorList>
            <person name="Ramos C."/>
            <person name="Pintado A."/>
            <person name="Crespo-Gomez J.I."/>
        </authorList>
    </citation>
    <scope>NUCLEOTIDE SEQUENCE [LARGE SCALE GENOMIC DNA]</scope>
    <source>
        <strain evidence="10 11">AVO110</strain>
    </source>
</reference>
<sequence>MPRWIALYLLPFALDSFAAPCPAWPPERAQRELTTLSAQIAEWDAAYHRQGQSPISDELYDQARQRLDDWQACFPAQASAPANPLQGTAGEVRLPVAQTGLNKLRDEAAVQQWLQPRHELWIQPKVDGVAVTLVYRDGVLQQALSRGDGRFGQDWTSQARLIAAIPQQLAEPGELLLQGELYWRLPGHVQARDGGAGARGKVAGALARHSLDSRTAAQIGLFVWDWPNGPESMAERLAGLRRLGFVDSVEATQPITDLAAARHWREHWYRSALPFASDGVVLRQGRRPAGSSWAAEPPQWAAAWKYPVAQALTEVRAVQFNIGRSGRITPVLQLQPVQLDGRSIQRVSLGSLQRWQALDARPGDQVAIALAGLTIARLDSVVWRSTERAAVQAPRAADYDALSCWHPDAGCASQFRARLVWLGGKQGLQLSGVGAGTWDKLQAAGKLNGLLDWLTLKPQELATTPGFAARSANTLQQSFAGARQRPFGQWLKALGLPPSGAAPLDGDWDSLAARDAQQWDSFNGIGAQRAQQLVAFFHHPEVLALRRQLQAAGVAGF</sequence>
<organism evidence="10 11">
    <name type="scientific">Aquipseudomonas alcaligenes</name>
    <name type="common">Pseudomonas alcaligenes</name>
    <dbReference type="NCBI Taxonomy" id="43263"/>
    <lineage>
        <taxon>Bacteria</taxon>
        <taxon>Pseudomonadati</taxon>
        <taxon>Pseudomonadota</taxon>
        <taxon>Gammaproteobacteria</taxon>
        <taxon>Pseudomonadales</taxon>
        <taxon>Pseudomonadaceae</taxon>
        <taxon>Aquipseudomonas</taxon>
    </lineage>
</organism>
<evidence type="ECO:0000256" key="4">
    <source>
        <dbReference type="ARBA" id="ARBA00023027"/>
    </source>
</evidence>
<dbReference type="Gene3D" id="1.10.150.20">
    <property type="entry name" value="5' to 3' exonuclease, C-terminal subdomain"/>
    <property type="match status" value="1"/>
</dbReference>
<evidence type="ECO:0000256" key="8">
    <source>
        <dbReference type="SAM" id="SignalP"/>
    </source>
</evidence>
<dbReference type="Gene3D" id="3.30.470.30">
    <property type="entry name" value="DNA ligase/mRNA capping enzyme"/>
    <property type="match status" value="1"/>
</dbReference>
<accession>A0ABR7RWU2</accession>
<gene>
    <name evidence="7" type="primary">ligB</name>
    <name evidence="10" type="ORF">A9179_01510</name>
</gene>
<proteinExistence type="inferred from homology"/>
<comment type="function">
    <text evidence="7">Catalyzes the formation of phosphodiester linkages between 5'-phosphoryl and 3'-hydroxyl groups in double-stranded DNA using NAD as a coenzyme and as the energy source for the reaction.</text>
</comment>
<evidence type="ECO:0000256" key="7">
    <source>
        <dbReference type="HAMAP-Rule" id="MF_01587"/>
    </source>
</evidence>
<evidence type="ECO:0000256" key="6">
    <source>
        <dbReference type="ARBA" id="ARBA00034005"/>
    </source>
</evidence>
<dbReference type="SMART" id="SM00532">
    <property type="entry name" value="LIGANc"/>
    <property type="match status" value="1"/>
</dbReference>
<dbReference type="Gene3D" id="2.40.50.140">
    <property type="entry name" value="Nucleic acid-binding proteins"/>
    <property type="match status" value="1"/>
</dbReference>
<dbReference type="InterPro" id="IPR010994">
    <property type="entry name" value="RuvA_2-like"/>
</dbReference>
<dbReference type="InterPro" id="IPR050326">
    <property type="entry name" value="NAD_dep_DNA_ligaseB"/>
</dbReference>
<evidence type="ECO:0000256" key="1">
    <source>
        <dbReference type="ARBA" id="ARBA00022598"/>
    </source>
</evidence>
<protein>
    <recommendedName>
        <fullName evidence="7">DNA ligase B</fullName>
        <ecNumber evidence="7">6.5.1.2</ecNumber>
    </recommendedName>
    <alternativeName>
        <fullName evidence="7">Polydeoxyribonucleotide synthase [NAD(+)] B</fullName>
    </alternativeName>
</protein>
<keyword evidence="4 7" id="KW-0520">NAD</keyword>
<dbReference type="NCBIfam" id="NF005987">
    <property type="entry name" value="PRK08097.1"/>
    <property type="match status" value="1"/>
</dbReference>
<dbReference type="Pfam" id="PF01653">
    <property type="entry name" value="DNA_ligase_aden"/>
    <property type="match status" value="1"/>
</dbReference>
<evidence type="ECO:0000313" key="10">
    <source>
        <dbReference type="EMBL" id="MBC9248942.1"/>
    </source>
</evidence>
<keyword evidence="8" id="KW-0732">Signal</keyword>
<comment type="caution">
    <text evidence="10">The sequence shown here is derived from an EMBL/GenBank/DDBJ whole genome shotgun (WGS) entry which is preliminary data.</text>
</comment>
<dbReference type="RefSeq" id="WP_187804102.1">
    <property type="nucleotide sequence ID" value="NZ_LZEU01000001.1"/>
</dbReference>
<dbReference type="Gene3D" id="1.10.287.610">
    <property type="entry name" value="Helix hairpin bin"/>
    <property type="match status" value="1"/>
</dbReference>